<evidence type="ECO:0000256" key="1">
    <source>
        <dbReference type="ARBA" id="ARBA00004141"/>
    </source>
</evidence>
<keyword evidence="3 6" id="KW-0812">Transmembrane</keyword>
<comment type="caution">
    <text evidence="7">The sequence shown here is derived from an EMBL/GenBank/DDBJ whole genome shotgun (WGS) entry which is preliminary data.</text>
</comment>
<dbReference type="GO" id="GO:0005886">
    <property type="term" value="C:plasma membrane"/>
    <property type="evidence" value="ECO:0007669"/>
    <property type="project" value="TreeGrafter"/>
</dbReference>
<keyword evidence="8" id="KW-1185">Reference proteome</keyword>
<dbReference type="PANTHER" id="PTHR10671">
    <property type="entry name" value="EPITHELIAL MEMBRANE PROTEIN-RELATED"/>
    <property type="match status" value="1"/>
</dbReference>
<dbReference type="Proteomes" id="UP001066276">
    <property type="component" value="Chromosome 7"/>
</dbReference>
<name>A0AAV7PZU4_PLEWA</name>
<feature type="transmembrane region" description="Helical" evidence="6">
    <location>
        <begin position="21"/>
        <end position="46"/>
    </location>
</feature>
<dbReference type="InterPro" id="IPR004032">
    <property type="entry name" value="PMP22_EMP_MP20"/>
</dbReference>
<keyword evidence="5 6" id="KW-0472">Membrane</keyword>
<evidence type="ECO:0000256" key="2">
    <source>
        <dbReference type="ARBA" id="ARBA00006864"/>
    </source>
</evidence>
<comment type="similarity">
    <text evidence="2">Belongs to the PMP-22/EMP/MP20 family.</text>
</comment>
<evidence type="ECO:0000256" key="5">
    <source>
        <dbReference type="ARBA" id="ARBA00023136"/>
    </source>
</evidence>
<gene>
    <name evidence="7" type="ORF">NDU88_010814</name>
</gene>
<dbReference type="Pfam" id="PF00822">
    <property type="entry name" value="PMP22_Claudin"/>
    <property type="match status" value="1"/>
</dbReference>
<evidence type="ECO:0000256" key="3">
    <source>
        <dbReference type="ARBA" id="ARBA00022692"/>
    </source>
</evidence>
<feature type="transmembrane region" description="Helical" evidence="6">
    <location>
        <begin position="83"/>
        <end position="105"/>
    </location>
</feature>
<evidence type="ECO:0000256" key="4">
    <source>
        <dbReference type="ARBA" id="ARBA00022989"/>
    </source>
</evidence>
<evidence type="ECO:0000256" key="6">
    <source>
        <dbReference type="SAM" id="Phobius"/>
    </source>
</evidence>
<accession>A0AAV7PZU4</accession>
<dbReference type="PROSITE" id="PS01221">
    <property type="entry name" value="PMP22_1"/>
    <property type="match status" value="1"/>
</dbReference>
<evidence type="ECO:0000313" key="8">
    <source>
        <dbReference type="Proteomes" id="UP001066276"/>
    </source>
</evidence>
<protein>
    <submittedName>
        <fullName evidence="7">Uncharacterized protein</fullName>
    </submittedName>
</protein>
<dbReference type="Gene3D" id="1.20.140.150">
    <property type="match status" value="1"/>
</dbReference>
<dbReference type="InterPro" id="IPR004031">
    <property type="entry name" value="PMP22/EMP/MP20/Claudin"/>
</dbReference>
<feature type="transmembrane region" description="Helical" evidence="6">
    <location>
        <begin position="117"/>
        <end position="139"/>
    </location>
</feature>
<feature type="transmembrane region" description="Helical" evidence="6">
    <location>
        <begin position="151"/>
        <end position="174"/>
    </location>
</feature>
<dbReference type="PANTHER" id="PTHR10671:SF108">
    <property type="entry name" value="CLAUDIN FAMILY PROTEIN-RELATED"/>
    <property type="match status" value="1"/>
</dbReference>
<keyword evidence="4 6" id="KW-1133">Transmembrane helix</keyword>
<organism evidence="7 8">
    <name type="scientific">Pleurodeles waltl</name>
    <name type="common">Iberian ribbed newt</name>
    <dbReference type="NCBI Taxonomy" id="8319"/>
    <lineage>
        <taxon>Eukaryota</taxon>
        <taxon>Metazoa</taxon>
        <taxon>Chordata</taxon>
        <taxon>Craniata</taxon>
        <taxon>Vertebrata</taxon>
        <taxon>Euteleostomi</taxon>
        <taxon>Amphibia</taxon>
        <taxon>Batrachia</taxon>
        <taxon>Caudata</taxon>
        <taxon>Salamandroidea</taxon>
        <taxon>Salamandridae</taxon>
        <taxon>Pleurodelinae</taxon>
        <taxon>Pleurodeles</taxon>
    </lineage>
</organism>
<proteinExistence type="inferred from homology"/>
<dbReference type="EMBL" id="JANPWB010000011">
    <property type="protein sequence ID" value="KAJ1132505.1"/>
    <property type="molecule type" value="Genomic_DNA"/>
</dbReference>
<sequence>MKTFSSFTKTCELKKFYRNPLVMSALKLSSLVLIFVSALVVLISLASDYWISSSVSFFGLWRLCVQGICTSLGSAADVDATRAFIIISFLLLVASGVLQILEIWISTVMAGVNKQKLVTIMNFCAACSAIIAMGVFTGSANSAGAGVPFSWSYALGWVSVGLSLLAGVVALVSFKKEAQ</sequence>
<reference evidence="7" key="1">
    <citation type="journal article" date="2022" name="bioRxiv">
        <title>Sequencing and chromosome-scale assembly of the giantPleurodeles waltlgenome.</title>
        <authorList>
            <person name="Brown T."/>
            <person name="Elewa A."/>
            <person name="Iarovenko S."/>
            <person name="Subramanian E."/>
            <person name="Araus A.J."/>
            <person name="Petzold A."/>
            <person name="Susuki M."/>
            <person name="Suzuki K.-i.T."/>
            <person name="Hayashi T."/>
            <person name="Toyoda A."/>
            <person name="Oliveira C."/>
            <person name="Osipova E."/>
            <person name="Leigh N.D."/>
            <person name="Simon A."/>
            <person name="Yun M.H."/>
        </authorList>
    </citation>
    <scope>NUCLEOTIDE SEQUENCE</scope>
    <source>
        <strain evidence="7">20211129_DDA</strain>
        <tissue evidence="7">Liver</tissue>
    </source>
</reference>
<dbReference type="AlphaFoldDB" id="A0AAV7PZU4"/>
<dbReference type="InterPro" id="IPR050579">
    <property type="entry name" value="PMP-22/EMP/MP20-like"/>
</dbReference>
<evidence type="ECO:0000313" key="7">
    <source>
        <dbReference type="EMBL" id="KAJ1132505.1"/>
    </source>
</evidence>
<comment type="subcellular location">
    <subcellularLocation>
        <location evidence="1">Membrane</location>
        <topology evidence="1">Multi-pass membrane protein</topology>
    </subcellularLocation>
</comment>